<proteinExistence type="predicted"/>
<dbReference type="AlphaFoldDB" id="A0A261UYI5"/>
<dbReference type="EMBL" id="NEVS01000001">
    <property type="protein sequence ID" value="OZI66725.1"/>
    <property type="molecule type" value="Genomic_DNA"/>
</dbReference>
<dbReference type="PANTHER" id="PTHR38588">
    <property type="entry name" value="BLL0334 PROTEIN"/>
    <property type="match status" value="1"/>
</dbReference>
<dbReference type="SUPFAM" id="SSF55961">
    <property type="entry name" value="Bet v1-like"/>
    <property type="match status" value="1"/>
</dbReference>
<dbReference type="OrthoDB" id="9808623at2"/>
<gene>
    <name evidence="2" type="ORF">CAL28_03095</name>
</gene>
<feature type="compositionally biased region" description="Low complexity" evidence="1">
    <location>
        <begin position="180"/>
        <end position="199"/>
    </location>
</feature>
<dbReference type="Pfam" id="PF06240">
    <property type="entry name" value="COXG"/>
    <property type="match status" value="1"/>
</dbReference>
<evidence type="ECO:0000256" key="1">
    <source>
        <dbReference type="SAM" id="MobiDB-lite"/>
    </source>
</evidence>
<evidence type="ECO:0008006" key="4">
    <source>
        <dbReference type="Google" id="ProtNLM"/>
    </source>
</evidence>
<keyword evidence="3" id="KW-1185">Reference proteome</keyword>
<dbReference type="PANTHER" id="PTHR38588:SF1">
    <property type="entry name" value="BLL0334 PROTEIN"/>
    <property type="match status" value="1"/>
</dbReference>
<dbReference type="InterPro" id="IPR023393">
    <property type="entry name" value="START-like_dom_sf"/>
</dbReference>
<feature type="region of interest" description="Disordered" evidence="1">
    <location>
        <begin position="1"/>
        <end position="24"/>
    </location>
</feature>
<evidence type="ECO:0000313" key="3">
    <source>
        <dbReference type="Proteomes" id="UP000215767"/>
    </source>
</evidence>
<dbReference type="Proteomes" id="UP000215767">
    <property type="component" value="Unassembled WGS sequence"/>
</dbReference>
<reference evidence="3" key="1">
    <citation type="submission" date="2017-05" db="EMBL/GenBank/DDBJ databases">
        <title>Complete and WGS of Bordetella genogroups.</title>
        <authorList>
            <person name="Spilker T."/>
            <person name="Lipuma J."/>
        </authorList>
    </citation>
    <scope>NUCLEOTIDE SEQUENCE [LARGE SCALE GENOMIC DNA]</scope>
    <source>
        <strain evidence="3">AU8856</strain>
    </source>
</reference>
<organism evidence="2 3">
    <name type="scientific">Bordetella genomosp. 11</name>
    <dbReference type="NCBI Taxonomy" id="1416808"/>
    <lineage>
        <taxon>Bacteria</taxon>
        <taxon>Pseudomonadati</taxon>
        <taxon>Pseudomonadota</taxon>
        <taxon>Betaproteobacteria</taxon>
        <taxon>Burkholderiales</taxon>
        <taxon>Alcaligenaceae</taxon>
        <taxon>Bordetella</taxon>
    </lineage>
</organism>
<evidence type="ECO:0000313" key="2">
    <source>
        <dbReference type="EMBL" id="OZI66725.1"/>
    </source>
</evidence>
<feature type="region of interest" description="Disordered" evidence="1">
    <location>
        <begin position="179"/>
        <end position="215"/>
    </location>
</feature>
<feature type="compositionally biased region" description="Pro residues" evidence="1">
    <location>
        <begin position="200"/>
        <end position="215"/>
    </location>
</feature>
<protein>
    <recommendedName>
        <fullName evidence="4">Carbon monoxide dehydrogenase</fullName>
    </recommendedName>
</protein>
<accession>A0A261UYI5</accession>
<name>A0A261UYI5_9BORD</name>
<comment type="caution">
    <text evidence="2">The sequence shown here is derived from an EMBL/GenBank/DDBJ whole genome shotgun (WGS) entry which is preliminary data.</text>
</comment>
<sequence>MPGGDTAAGPGISTGQDRPAGGASMQFTNEFDVSLPPAQAWPVLMDIERIVPCMPGAELVEIIDEKTFKGKVAVKLGPVALVFVCNAAFEEVDNDAHKARIKASGSDSKGRGNANTVIEFRLQPSAKGSRVIIDTDLTLSGAVAQYGRGVGMIQTVANQIISQFSKNLEAQISAGRAEEAAAPAPAAAAPAQNGEAPAATPTPAPAARRPPPPPAKPISGFSLILSSLWAMVRGWFGGSRQ</sequence>
<dbReference type="Gene3D" id="3.30.530.20">
    <property type="match status" value="1"/>
</dbReference>
<dbReference type="CDD" id="cd07823">
    <property type="entry name" value="SRPBCC_5"/>
    <property type="match status" value="1"/>
</dbReference>
<dbReference type="InterPro" id="IPR010419">
    <property type="entry name" value="CO_DH_gsu"/>
</dbReference>